<reference evidence="2 3" key="1">
    <citation type="submission" date="2020-08" db="EMBL/GenBank/DDBJ databases">
        <title>Genomic Encyclopedia of Type Strains, Phase IV (KMG-IV): sequencing the most valuable type-strain genomes for metagenomic binning, comparative biology and taxonomic classification.</title>
        <authorList>
            <person name="Goeker M."/>
        </authorList>
    </citation>
    <scope>NUCLEOTIDE SEQUENCE [LARGE SCALE GENOMIC DNA]</scope>
    <source>
        <strain evidence="2 3">DSM 101465</strain>
    </source>
</reference>
<dbReference type="NCBIfam" id="TIGR02218">
    <property type="entry name" value="phg_TIGR02218"/>
    <property type="match status" value="1"/>
</dbReference>
<dbReference type="Proteomes" id="UP000588017">
    <property type="component" value="Unassembled WGS sequence"/>
</dbReference>
<organism evidence="2 3">
    <name type="scientific">Chelatococcus composti</name>
    <dbReference type="NCBI Taxonomy" id="1743235"/>
    <lineage>
        <taxon>Bacteria</taxon>
        <taxon>Pseudomonadati</taxon>
        <taxon>Pseudomonadota</taxon>
        <taxon>Alphaproteobacteria</taxon>
        <taxon>Hyphomicrobiales</taxon>
        <taxon>Chelatococcaceae</taxon>
        <taxon>Chelatococcus</taxon>
    </lineage>
</organism>
<dbReference type="AlphaFoldDB" id="A0A841KBT4"/>
<dbReference type="Pfam" id="PF09356">
    <property type="entry name" value="Phage_BR0599"/>
    <property type="match status" value="1"/>
</dbReference>
<feature type="domain" description="Bacteriophage phiJL001 Gp84 C-terminal" evidence="1">
    <location>
        <begin position="196"/>
        <end position="279"/>
    </location>
</feature>
<gene>
    <name evidence="2" type="ORF">HNQ73_001994</name>
</gene>
<dbReference type="InterPro" id="IPR011928">
    <property type="entry name" value="Phage_phiJL001_Gp84"/>
</dbReference>
<evidence type="ECO:0000313" key="2">
    <source>
        <dbReference type="EMBL" id="MBB6168364.1"/>
    </source>
</evidence>
<proteinExistence type="predicted"/>
<accession>A0A841KBT4</accession>
<protein>
    <submittedName>
        <fullName evidence="2">Putative phage protein (TIGR02218 family)</fullName>
    </submittedName>
</protein>
<dbReference type="RefSeq" id="WP_183334678.1">
    <property type="nucleotide sequence ID" value="NZ_BMHX01000004.1"/>
</dbReference>
<dbReference type="InterPro" id="IPR018964">
    <property type="entry name" value="Phage_phiJL001_Gp84_C"/>
</dbReference>
<dbReference type="EMBL" id="JACHEH010000004">
    <property type="protein sequence ID" value="MBB6168364.1"/>
    <property type="molecule type" value="Genomic_DNA"/>
</dbReference>
<dbReference type="Pfam" id="PF09931">
    <property type="entry name" value="Phage_phiJL001_Gp84_N"/>
    <property type="match status" value="1"/>
</dbReference>
<comment type="caution">
    <text evidence="2">The sequence shown here is derived from an EMBL/GenBank/DDBJ whole genome shotgun (WGS) entry which is preliminary data.</text>
</comment>
<evidence type="ECO:0000259" key="1">
    <source>
        <dbReference type="Pfam" id="PF09356"/>
    </source>
</evidence>
<name>A0A841KBT4_9HYPH</name>
<sequence length="298" mass="31677">MRDIAPALAGHMAEGATTLCHCWKLLRRDGVVLGFTDHDRDLVFAGVTFAACSGLEPSEISAELGFAVATSEVAGALSALSLTEADIVSGLYDDATVETWLVNWADPEGQRLLLDVASIGEIKRTDHAFLAELRGIMHRLDQPQGRLYSLACAADLGDARCGIDLTLPAFCAEGSVAATDGRLLVQAGDLGDYADGWFTGGRLVWTAGANAGAAAVEVKHHRRDGHKHVLTLWQAPAATIGAGDAFTVTAGCDKRHATCRDRFANVVNFRGFPHMPGNDFVVAYPREGEGHDGGSFFR</sequence>
<keyword evidence="3" id="KW-1185">Reference proteome</keyword>
<evidence type="ECO:0000313" key="3">
    <source>
        <dbReference type="Proteomes" id="UP000588017"/>
    </source>
</evidence>